<dbReference type="AlphaFoldDB" id="A0AA38G673"/>
<feature type="compositionally biased region" description="Polar residues" evidence="2">
    <location>
        <begin position="313"/>
        <end position="331"/>
    </location>
</feature>
<feature type="region of interest" description="Disordered" evidence="2">
    <location>
        <begin position="313"/>
        <end position="345"/>
    </location>
</feature>
<dbReference type="EMBL" id="JAHRHJ020000005">
    <property type="protein sequence ID" value="KAH9315428.1"/>
    <property type="molecule type" value="Genomic_DNA"/>
</dbReference>
<protein>
    <recommendedName>
        <fullName evidence="3">Remorin C-terminal domain-containing protein</fullName>
    </recommendedName>
</protein>
<evidence type="ECO:0000313" key="4">
    <source>
        <dbReference type="EMBL" id="KAH9315428.1"/>
    </source>
</evidence>
<reference evidence="4 5" key="1">
    <citation type="journal article" date="2021" name="Nat. Plants">
        <title>The Taxus genome provides insights into paclitaxel biosynthesis.</title>
        <authorList>
            <person name="Xiong X."/>
            <person name="Gou J."/>
            <person name="Liao Q."/>
            <person name="Li Y."/>
            <person name="Zhou Q."/>
            <person name="Bi G."/>
            <person name="Li C."/>
            <person name="Du R."/>
            <person name="Wang X."/>
            <person name="Sun T."/>
            <person name="Guo L."/>
            <person name="Liang H."/>
            <person name="Lu P."/>
            <person name="Wu Y."/>
            <person name="Zhang Z."/>
            <person name="Ro D.K."/>
            <person name="Shang Y."/>
            <person name="Huang S."/>
            <person name="Yan J."/>
        </authorList>
    </citation>
    <scope>NUCLEOTIDE SEQUENCE [LARGE SCALE GENOMIC DNA]</scope>
    <source>
        <strain evidence="4">Ta-2019</strain>
    </source>
</reference>
<accession>A0AA38G673</accession>
<organism evidence="4 5">
    <name type="scientific">Taxus chinensis</name>
    <name type="common">Chinese yew</name>
    <name type="synonym">Taxus wallichiana var. chinensis</name>
    <dbReference type="NCBI Taxonomy" id="29808"/>
    <lineage>
        <taxon>Eukaryota</taxon>
        <taxon>Viridiplantae</taxon>
        <taxon>Streptophyta</taxon>
        <taxon>Embryophyta</taxon>
        <taxon>Tracheophyta</taxon>
        <taxon>Spermatophyta</taxon>
        <taxon>Pinopsida</taxon>
        <taxon>Pinidae</taxon>
        <taxon>Conifers II</taxon>
        <taxon>Cupressales</taxon>
        <taxon>Taxaceae</taxon>
        <taxon>Taxus</taxon>
    </lineage>
</organism>
<dbReference type="InterPro" id="IPR005516">
    <property type="entry name" value="Remorin_C"/>
</dbReference>
<dbReference type="Proteomes" id="UP000824469">
    <property type="component" value="Unassembled WGS sequence"/>
</dbReference>
<feature type="region of interest" description="Disordered" evidence="2">
    <location>
        <begin position="54"/>
        <end position="77"/>
    </location>
</feature>
<keyword evidence="5" id="KW-1185">Reference proteome</keyword>
<dbReference type="PANTHER" id="PTHR31471">
    <property type="entry name" value="OS02G0116800 PROTEIN"/>
    <property type="match status" value="1"/>
</dbReference>
<dbReference type="PANTHER" id="PTHR31471:SF13">
    <property type="entry name" value="REMORIN FAMILY PROTEIN"/>
    <property type="match status" value="1"/>
</dbReference>
<sequence length="524" mass="58204">MADKTASNAMRESHGDKPAIDQSQYSHLQNKAHDCHRSASSKITISPFPQGLSSANSWSHANASRNRNRPLLGRENRSVKNLSSKWDDAEKWLCSAASPSNAVYNHCRRKPKSKSGPLAVMGNDSPVRPLYYATTKTSTAHFSPVPHIVNAENGVTQDSKPFVLDYLLAHNPSENSRDTEVTKPDIGGRPSITRCKSVDGWSLQITAVKEPARHQSYIPELCEQNADILNRSQSTRELLSPPIFSDMITEDKYPDTVSETSKLYRSTSSVEEEVVMVQTTNHGNCGCSLKDAATEISPAILRRDMATQITPLGSSRISRSTTPLKTNSPARHNSPARKSDSGSHSTLDVLELQALAKMDIGDSLNESKVRNPGKSVISTWSNRKNEEEESSKGLKYFNAVGEWKKNIMEAKAAAWEEEERLKSLARFTREAEKITAWENHQKTKAEAELKKLEKQMKLEKIRSHSTERIMNKVASCQKKARDMRVNLAAQQAQHLGKNMERAAASLSISHHVATLGACFFMKPT</sequence>
<dbReference type="Pfam" id="PF03763">
    <property type="entry name" value="Remorin_C"/>
    <property type="match status" value="1"/>
</dbReference>
<feature type="region of interest" description="Disordered" evidence="2">
    <location>
        <begin position="1"/>
        <end position="39"/>
    </location>
</feature>
<evidence type="ECO:0000259" key="3">
    <source>
        <dbReference type="Pfam" id="PF03763"/>
    </source>
</evidence>
<evidence type="ECO:0000313" key="5">
    <source>
        <dbReference type="Proteomes" id="UP000824469"/>
    </source>
</evidence>
<feature type="compositionally biased region" description="Low complexity" evidence="2">
    <location>
        <begin position="54"/>
        <end position="65"/>
    </location>
</feature>
<gene>
    <name evidence="4" type="ORF">KI387_024055</name>
</gene>
<comment type="caution">
    <text evidence="4">The sequence shown here is derived from an EMBL/GenBank/DDBJ whole genome shotgun (WGS) entry which is preliminary data.</text>
</comment>
<proteinExistence type="inferred from homology"/>
<evidence type="ECO:0000256" key="2">
    <source>
        <dbReference type="SAM" id="MobiDB-lite"/>
    </source>
</evidence>
<name>A0AA38G673_TAXCH</name>
<evidence type="ECO:0000256" key="1">
    <source>
        <dbReference type="ARBA" id="ARBA00005711"/>
    </source>
</evidence>
<dbReference type="OMA" id="QAIHQYS"/>
<comment type="similarity">
    <text evidence="1">Belongs to the remorin family.</text>
</comment>
<feature type="compositionally biased region" description="Polar residues" evidence="2">
    <location>
        <begin position="1"/>
        <end position="10"/>
    </location>
</feature>
<feature type="domain" description="Remorin C-terminal" evidence="3">
    <location>
        <begin position="408"/>
        <end position="504"/>
    </location>
</feature>